<proteinExistence type="inferred from homology"/>
<dbReference type="InterPro" id="IPR051907">
    <property type="entry name" value="DoxX-like_oxidoreductase"/>
</dbReference>
<evidence type="ECO:0000256" key="3">
    <source>
        <dbReference type="ARBA" id="ARBA00022475"/>
    </source>
</evidence>
<accession>A0A8J2BJK3</accession>
<feature type="transmembrane region" description="Helical" evidence="7">
    <location>
        <begin position="149"/>
        <end position="167"/>
    </location>
</feature>
<evidence type="ECO:0000313" key="8">
    <source>
        <dbReference type="EMBL" id="CAF0697521.1"/>
    </source>
</evidence>
<feature type="transmembrane region" description="Helical" evidence="7">
    <location>
        <begin position="52"/>
        <end position="70"/>
    </location>
</feature>
<keyword evidence="3" id="KW-1003">Cell membrane</keyword>
<keyword evidence="4 7" id="KW-0812">Transmembrane</keyword>
<dbReference type="GO" id="GO:0005886">
    <property type="term" value="C:plasma membrane"/>
    <property type="evidence" value="ECO:0007669"/>
    <property type="project" value="UniProtKB-SubCell"/>
</dbReference>
<evidence type="ECO:0008006" key="10">
    <source>
        <dbReference type="Google" id="ProtNLM"/>
    </source>
</evidence>
<feature type="transmembrane region" description="Helical" evidence="7">
    <location>
        <begin position="115"/>
        <end position="137"/>
    </location>
</feature>
<evidence type="ECO:0000313" key="9">
    <source>
        <dbReference type="Proteomes" id="UP000663859"/>
    </source>
</evidence>
<reference evidence="8" key="1">
    <citation type="submission" date="2021-02" db="EMBL/GenBank/DDBJ databases">
        <authorList>
            <person name="Cremers G."/>
            <person name="Picone N."/>
        </authorList>
    </citation>
    <scope>NUCLEOTIDE SEQUENCE</scope>
    <source>
        <strain evidence="8">PQ17</strain>
    </source>
</reference>
<keyword evidence="6 7" id="KW-0472">Membrane</keyword>
<evidence type="ECO:0000256" key="1">
    <source>
        <dbReference type="ARBA" id="ARBA00004651"/>
    </source>
</evidence>
<keyword evidence="5 7" id="KW-1133">Transmembrane helix</keyword>
<evidence type="ECO:0000256" key="2">
    <source>
        <dbReference type="ARBA" id="ARBA00006679"/>
    </source>
</evidence>
<dbReference type="Proteomes" id="UP000663859">
    <property type="component" value="Unassembled WGS sequence"/>
</dbReference>
<dbReference type="PANTHER" id="PTHR33452:SF1">
    <property type="entry name" value="INNER MEMBRANE PROTEIN YPHA-RELATED"/>
    <property type="match status" value="1"/>
</dbReference>
<evidence type="ECO:0000256" key="6">
    <source>
        <dbReference type="ARBA" id="ARBA00023136"/>
    </source>
</evidence>
<dbReference type="RefSeq" id="WP_174583200.1">
    <property type="nucleotide sequence ID" value="NZ_CAJNOB010000015.1"/>
</dbReference>
<comment type="subcellular location">
    <subcellularLocation>
        <location evidence="1">Cell membrane</location>
        <topology evidence="1">Multi-pass membrane protein</topology>
    </subcellularLocation>
</comment>
<dbReference type="Pfam" id="PF07681">
    <property type="entry name" value="DoxX"/>
    <property type="match status" value="1"/>
</dbReference>
<evidence type="ECO:0000256" key="7">
    <source>
        <dbReference type="SAM" id="Phobius"/>
    </source>
</evidence>
<dbReference type="PANTHER" id="PTHR33452">
    <property type="entry name" value="OXIDOREDUCTASE CATD-RELATED"/>
    <property type="match status" value="1"/>
</dbReference>
<organism evidence="8 9">
    <name type="scientific">Candidatus Methylacidithermus pantelleriae</name>
    <dbReference type="NCBI Taxonomy" id="2744239"/>
    <lineage>
        <taxon>Bacteria</taxon>
        <taxon>Pseudomonadati</taxon>
        <taxon>Verrucomicrobiota</taxon>
        <taxon>Methylacidiphilae</taxon>
        <taxon>Methylacidiphilales</taxon>
        <taxon>Methylacidiphilaceae</taxon>
        <taxon>Candidatus Methylacidithermus</taxon>
    </lineage>
</organism>
<sequence>MGNCEVLRAKHWLQELLWGFLYEDPGRRLGLKRSDKKLEYQVRKNMKGYQEIFYLLGRILLSQIFLLSAIHKILTWQTTVGWVASRGLPAASWLLGVAVVVELFGGLSLLLGWRLVLGASLLLIYLIGVTFLFHSFWTFQGAERQMQSIMFLKNLAIGGGLCLLVSMGSRQGG</sequence>
<keyword evidence="9" id="KW-1185">Reference proteome</keyword>
<comment type="similarity">
    <text evidence="2">Belongs to the DoxX family.</text>
</comment>
<evidence type="ECO:0000256" key="5">
    <source>
        <dbReference type="ARBA" id="ARBA00022989"/>
    </source>
</evidence>
<dbReference type="InterPro" id="IPR032808">
    <property type="entry name" value="DoxX"/>
</dbReference>
<dbReference type="AlphaFoldDB" id="A0A8J2BJK3"/>
<name>A0A8J2BJK3_9BACT</name>
<gene>
    <name evidence="8" type="ORF">MPNT_220028</name>
</gene>
<evidence type="ECO:0000256" key="4">
    <source>
        <dbReference type="ARBA" id="ARBA00022692"/>
    </source>
</evidence>
<feature type="transmembrane region" description="Helical" evidence="7">
    <location>
        <begin position="90"/>
        <end position="110"/>
    </location>
</feature>
<dbReference type="EMBL" id="CAJNOB010000015">
    <property type="protein sequence ID" value="CAF0697521.1"/>
    <property type="molecule type" value="Genomic_DNA"/>
</dbReference>
<comment type="caution">
    <text evidence="8">The sequence shown here is derived from an EMBL/GenBank/DDBJ whole genome shotgun (WGS) entry which is preliminary data.</text>
</comment>
<protein>
    <recommendedName>
        <fullName evidence="10">DoxX family protein</fullName>
    </recommendedName>
</protein>